<gene>
    <name evidence="1" type="ORF">NOV72_03011</name>
</gene>
<sequence>MNNQSDGLLAIWSTIATETEVDYLHWLTREHIFERVGVPGFLSGRVFKRRDRSPSEYLMLYELASADVMSSDGYLARLNAPTPWTQKIMPALMHFRRGGGVTHTANHGRAYGTHIAVARFEDSMPEALVGLAGQKMLDDVVGLDWIVAARAMAVKTDATSIATREKSMRSSQEGAFSGLLVIEALDHSSLNGVESLISRAVPGGCNFQRYDTIFSHHRIADIS</sequence>
<dbReference type="AlphaFoldDB" id="A0A2U3I6K6"/>
<dbReference type="EMBL" id="OGTP01000009">
    <property type="protein sequence ID" value="SPB15805.1"/>
    <property type="molecule type" value="Genomic_DNA"/>
</dbReference>
<reference evidence="2" key="1">
    <citation type="submission" date="2018-01" db="EMBL/GenBank/DDBJ databases">
        <authorList>
            <person name="Peeters C."/>
        </authorList>
    </citation>
    <scope>NUCLEOTIDE SEQUENCE [LARGE SCALE GENOMIC DNA]</scope>
</reference>
<proteinExistence type="predicted"/>
<dbReference type="Proteomes" id="UP000238169">
    <property type="component" value="Unassembled WGS sequence"/>
</dbReference>
<organism evidence="1 2">
    <name type="scientific">Caballeronia novacaledonica</name>
    <dbReference type="NCBI Taxonomy" id="1544861"/>
    <lineage>
        <taxon>Bacteria</taxon>
        <taxon>Pseudomonadati</taxon>
        <taxon>Pseudomonadota</taxon>
        <taxon>Betaproteobacteria</taxon>
        <taxon>Burkholderiales</taxon>
        <taxon>Burkholderiaceae</taxon>
        <taxon>Caballeronia</taxon>
    </lineage>
</organism>
<evidence type="ECO:0000313" key="2">
    <source>
        <dbReference type="Proteomes" id="UP000238169"/>
    </source>
</evidence>
<dbReference type="RefSeq" id="WP_106855426.1">
    <property type="nucleotide sequence ID" value="NZ_OGTP01000009.1"/>
</dbReference>
<name>A0A2U3I6K6_9BURK</name>
<evidence type="ECO:0000313" key="1">
    <source>
        <dbReference type="EMBL" id="SPB15805.1"/>
    </source>
</evidence>
<protein>
    <submittedName>
        <fullName evidence="1">Uncharacterized protein</fullName>
    </submittedName>
</protein>
<dbReference type="OrthoDB" id="6537357at2"/>
<accession>A0A2U3I6K6</accession>
<keyword evidence="2" id="KW-1185">Reference proteome</keyword>